<reference evidence="1 2" key="1">
    <citation type="submission" date="2016-05" db="EMBL/GenBank/DDBJ databases">
        <title>Complete Genome and Methylome Analysis of Psychrotrophic Bacterial Isolates from Antarctic Lake Untersee.</title>
        <authorList>
            <person name="Fomenkov A."/>
            <person name="Akimov V.N."/>
            <person name="Vasilyeva L.V."/>
            <person name="Andersen D."/>
            <person name="Vincze T."/>
            <person name="Roberts R.J."/>
        </authorList>
    </citation>
    <scope>NUCLEOTIDE SEQUENCE [LARGE SCALE GENOMIC DNA]</scope>
    <source>
        <strain evidence="1 2">U14-5</strain>
    </source>
</reference>
<dbReference type="Proteomes" id="UP000185426">
    <property type="component" value="Chromosome"/>
</dbReference>
<gene>
    <name evidence="1" type="ORF">BSA145_10900</name>
</gene>
<dbReference type="AlphaFoldDB" id="A0A1L6ZIN5"/>
<accession>A0A1L6ZIN5</accession>
<evidence type="ECO:0008006" key="3">
    <source>
        <dbReference type="Google" id="ProtNLM"/>
    </source>
</evidence>
<sequence>MPFFLADIQKGRRCLLSRWLRQVIERKKQVLIQKLLLWGHEEKQEALMHYTIHELENEVLYLKERKQK</sequence>
<name>A0A1L6ZIN5_BACIA</name>
<dbReference type="EMBL" id="CP015607">
    <property type="protein sequence ID" value="APT46332.1"/>
    <property type="molecule type" value="Genomic_DNA"/>
</dbReference>
<organism evidence="1 2">
    <name type="scientific">Bacillus safensis</name>
    <dbReference type="NCBI Taxonomy" id="561879"/>
    <lineage>
        <taxon>Bacteria</taxon>
        <taxon>Bacillati</taxon>
        <taxon>Bacillota</taxon>
        <taxon>Bacilli</taxon>
        <taxon>Bacillales</taxon>
        <taxon>Bacillaceae</taxon>
        <taxon>Bacillus</taxon>
    </lineage>
</organism>
<evidence type="ECO:0000313" key="2">
    <source>
        <dbReference type="Proteomes" id="UP000185426"/>
    </source>
</evidence>
<protein>
    <recommendedName>
        <fullName evidence="3">Fur-regulated basic protein FbpA</fullName>
    </recommendedName>
</protein>
<proteinExistence type="predicted"/>
<evidence type="ECO:0000313" key="1">
    <source>
        <dbReference type="EMBL" id="APT46332.1"/>
    </source>
</evidence>